<name>A0A4Q9VU82_9HYPH</name>
<evidence type="ECO:0000313" key="3">
    <source>
        <dbReference type="Proteomes" id="UP000292781"/>
    </source>
</evidence>
<feature type="chain" id="PRO_5021013442" evidence="1">
    <location>
        <begin position="31"/>
        <end position="245"/>
    </location>
</feature>
<dbReference type="InterPro" id="IPR019027">
    <property type="entry name" value="Pilus_biogenesis_CpaD-related"/>
</dbReference>
<dbReference type="NCBIfam" id="TIGR02522">
    <property type="entry name" value="pilus_cpaD"/>
    <property type="match status" value="1"/>
</dbReference>
<keyword evidence="1" id="KW-0732">Signal</keyword>
<keyword evidence="3" id="KW-1185">Reference proteome</keyword>
<dbReference type="EMBL" id="SJFN01000008">
    <property type="protein sequence ID" value="TBW39224.1"/>
    <property type="molecule type" value="Genomic_DNA"/>
</dbReference>
<dbReference type="Proteomes" id="UP000292781">
    <property type="component" value="Unassembled WGS sequence"/>
</dbReference>
<dbReference type="OrthoDB" id="9802674at2"/>
<organism evidence="2 3">
    <name type="scientific">Siculibacillus lacustris</name>
    <dbReference type="NCBI Taxonomy" id="1549641"/>
    <lineage>
        <taxon>Bacteria</taxon>
        <taxon>Pseudomonadati</taxon>
        <taxon>Pseudomonadota</taxon>
        <taxon>Alphaproteobacteria</taxon>
        <taxon>Hyphomicrobiales</taxon>
        <taxon>Ancalomicrobiaceae</taxon>
        <taxon>Siculibacillus</taxon>
    </lineage>
</organism>
<sequence length="245" mass="25598">MSPTPLPSRSRLVPALLLGLAAIATLGGCATRTDPDATGSIDQDGYRQRHPIIVEEGEETLDLPVGIDVAHLTPRMARTVESFGRAALERRASGITILVPSGSTNEVAARNAAAEVSAALQRAGLPAHAITRRPYGALGAQDAAPIRLTYPRVVARVAHPCGQWPDQVVGSFAGFDNGSYWNFGCATQANLAAEVAEPTDLISPAEIGPADTTRAVNVIDKYRKGQKTKSDFGLASTKTSSSGGD</sequence>
<reference evidence="2 3" key="1">
    <citation type="submission" date="2019-02" db="EMBL/GenBank/DDBJ databases">
        <title>Siculibacillus lacustris gen. nov., sp. nov., a new rosette-forming bacterium isolated from a freshwater crater lake (Lake St. Ana, Romania).</title>
        <authorList>
            <person name="Felfoldi T."/>
            <person name="Marton Z."/>
            <person name="Szabo A."/>
            <person name="Mentes A."/>
            <person name="Boka K."/>
            <person name="Marialigeti K."/>
            <person name="Mathe I."/>
            <person name="Koncz M."/>
            <person name="Schumann P."/>
            <person name="Toth E."/>
        </authorList>
    </citation>
    <scope>NUCLEOTIDE SEQUENCE [LARGE SCALE GENOMIC DNA]</scope>
    <source>
        <strain evidence="2 3">SA-279</strain>
    </source>
</reference>
<comment type="caution">
    <text evidence="2">The sequence shown here is derived from an EMBL/GenBank/DDBJ whole genome shotgun (WGS) entry which is preliminary data.</text>
</comment>
<dbReference type="RefSeq" id="WP_131307584.1">
    <property type="nucleotide sequence ID" value="NZ_SJFN01000008.1"/>
</dbReference>
<dbReference type="AlphaFoldDB" id="A0A4Q9VU82"/>
<feature type="signal peptide" evidence="1">
    <location>
        <begin position="1"/>
        <end position="30"/>
    </location>
</feature>
<dbReference type="Pfam" id="PF09476">
    <property type="entry name" value="Pilus_CpaD"/>
    <property type="match status" value="1"/>
</dbReference>
<evidence type="ECO:0000313" key="2">
    <source>
        <dbReference type="EMBL" id="TBW39224.1"/>
    </source>
</evidence>
<gene>
    <name evidence="2" type="ORF">EYW49_06960</name>
</gene>
<accession>A0A4Q9VU82</accession>
<proteinExistence type="predicted"/>
<dbReference type="InterPro" id="IPR013361">
    <property type="entry name" value="Pilus_CpaD"/>
</dbReference>
<protein>
    <submittedName>
        <fullName evidence="2">Pilus assembly protein CpaD</fullName>
    </submittedName>
</protein>
<evidence type="ECO:0000256" key="1">
    <source>
        <dbReference type="SAM" id="SignalP"/>
    </source>
</evidence>